<dbReference type="Proteomes" id="UP000595373">
    <property type="component" value="Chromosome"/>
</dbReference>
<gene>
    <name evidence="4" type="ORF">JFL49_07015</name>
</gene>
<dbReference type="PANTHER" id="PTHR13778:SF47">
    <property type="entry name" value="LIPOPOLYSACCHARIDE 1,3-GALACTOSYLTRANSFERASE"/>
    <property type="match status" value="1"/>
</dbReference>
<evidence type="ECO:0000313" key="4">
    <source>
        <dbReference type="EMBL" id="QQF83357.1"/>
    </source>
</evidence>
<name>A0A9Q6Z2F5_HISSO</name>
<dbReference type="Gene3D" id="3.90.550.10">
    <property type="entry name" value="Spore Coat Polysaccharide Biosynthesis Protein SpsA, Chain A"/>
    <property type="match status" value="1"/>
</dbReference>
<accession>A0A9Q6Z2F5</accession>
<keyword evidence="3" id="KW-0479">Metal-binding</keyword>
<dbReference type="SUPFAM" id="SSF53448">
    <property type="entry name" value="Nucleotide-diphospho-sugar transferases"/>
    <property type="match status" value="1"/>
</dbReference>
<evidence type="ECO:0000313" key="5">
    <source>
        <dbReference type="Proteomes" id="UP000595373"/>
    </source>
</evidence>
<dbReference type="InterPro" id="IPR029044">
    <property type="entry name" value="Nucleotide-diphossugar_trans"/>
</dbReference>
<dbReference type="GO" id="GO:0046872">
    <property type="term" value="F:metal ion binding"/>
    <property type="evidence" value="ECO:0007669"/>
    <property type="project" value="UniProtKB-KW"/>
</dbReference>
<dbReference type="AlphaFoldDB" id="A0A9Q6Z2F5"/>
<dbReference type="InterPro" id="IPR050748">
    <property type="entry name" value="Glycosyltrans_8_dom-fam"/>
</dbReference>
<reference evidence="4 5" key="1">
    <citation type="submission" date="2020-12" db="EMBL/GenBank/DDBJ databases">
        <title>ASc-MMNZ-VFA-070.</title>
        <authorList>
            <person name="Schryvers A."/>
            <person name="Mostafa Nazari M."/>
            <person name="Farshchi Andisi V."/>
            <person name="Timsit E."/>
            <person name="Walter Morck D."/>
        </authorList>
    </citation>
    <scope>NUCLEOTIDE SEQUENCE [LARGE SCALE GENOMIC DNA]</scope>
    <source>
        <strain evidence="4 5">ASc-MMNZ-VFA-070</strain>
    </source>
</reference>
<proteinExistence type="predicted"/>
<evidence type="ECO:0000256" key="2">
    <source>
        <dbReference type="ARBA" id="ARBA00022679"/>
    </source>
</evidence>
<protein>
    <submittedName>
        <fullName evidence="4">Uncharacterized protein</fullName>
    </submittedName>
</protein>
<keyword evidence="1" id="KW-0328">Glycosyltransferase</keyword>
<keyword evidence="5" id="KW-1185">Reference proteome</keyword>
<keyword evidence="2" id="KW-0808">Transferase</keyword>
<dbReference type="InterPro" id="IPR002495">
    <property type="entry name" value="Glyco_trans_8"/>
</dbReference>
<evidence type="ECO:0000256" key="1">
    <source>
        <dbReference type="ARBA" id="ARBA00022676"/>
    </source>
</evidence>
<dbReference type="EMBL" id="CP066558">
    <property type="protein sequence ID" value="QQF83357.1"/>
    <property type="molecule type" value="Genomic_DNA"/>
</dbReference>
<sequence length="178" mass="21419">MSQSVSQSVSQSDYKTKLHLPNTHFYFNAGVLLINVVEWEKCHVFEKSLQWIEYCKRNNIEFLYQDQDILNAIFANNVKYLDLRYNFTANALNRLKRVSKKERNQYEEATMPLAIIHYVGPKKSWHEKCSMLKANLFCHLFQQLENPPKEWKVENVPFIRKLKRFAKDLRHKIIYKIY</sequence>
<dbReference type="PANTHER" id="PTHR13778">
    <property type="entry name" value="GLYCOSYLTRANSFERASE 8 DOMAIN-CONTAINING PROTEIN"/>
    <property type="match status" value="1"/>
</dbReference>
<evidence type="ECO:0000256" key="3">
    <source>
        <dbReference type="ARBA" id="ARBA00022723"/>
    </source>
</evidence>
<dbReference type="GO" id="GO:0016757">
    <property type="term" value="F:glycosyltransferase activity"/>
    <property type="evidence" value="ECO:0007669"/>
    <property type="project" value="UniProtKB-KW"/>
</dbReference>
<organism evidence="4 5">
    <name type="scientific">Histophilus somni</name>
    <name type="common">Haemophilus somnus</name>
    <dbReference type="NCBI Taxonomy" id="731"/>
    <lineage>
        <taxon>Bacteria</taxon>
        <taxon>Pseudomonadati</taxon>
        <taxon>Pseudomonadota</taxon>
        <taxon>Gammaproteobacteria</taxon>
        <taxon>Pasteurellales</taxon>
        <taxon>Pasteurellaceae</taxon>
        <taxon>Histophilus</taxon>
    </lineage>
</organism>
<dbReference type="Pfam" id="PF01501">
    <property type="entry name" value="Glyco_transf_8"/>
    <property type="match status" value="1"/>
</dbReference>